<protein>
    <submittedName>
        <fullName evidence="3">Wwp1 protein</fullName>
    </submittedName>
</protein>
<dbReference type="OrthoDB" id="2020426at2759"/>
<proteinExistence type="predicted"/>
<accession>A0A812N9R6</accession>
<feature type="compositionally biased region" description="Acidic residues" evidence="1">
    <location>
        <begin position="159"/>
        <end position="170"/>
    </location>
</feature>
<feature type="non-terminal residue" evidence="3">
    <location>
        <position position="170"/>
    </location>
</feature>
<dbReference type="AlphaFoldDB" id="A0A812N9R6"/>
<evidence type="ECO:0000313" key="4">
    <source>
        <dbReference type="Proteomes" id="UP000601435"/>
    </source>
</evidence>
<feature type="region of interest" description="Disordered" evidence="1">
    <location>
        <begin position="149"/>
        <end position="170"/>
    </location>
</feature>
<gene>
    <name evidence="3" type="primary">Wwp1</name>
    <name evidence="3" type="ORF">SNEC2469_LOCUS7481</name>
</gene>
<name>A0A812N9R6_9DINO</name>
<dbReference type="Proteomes" id="UP000601435">
    <property type="component" value="Unassembled WGS sequence"/>
</dbReference>
<feature type="domain" description="WW" evidence="2">
    <location>
        <begin position="53"/>
        <end position="86"/>
    </location>
</feature>
<dbReference type="CDD" id="cd00201">
    <property type="entry name" value="WW"/>
    <property type="match status" value="2"/>
</dbReference>
<comment type="caution">
    <text evidence="3">The sequence shown here is derived from an EMBL/GenBank/DDBJ whole genome shotgun (WGS) entry which is preliminary data.</text>
</comment>
<evidence type="ECO:0000256" key="1">
    <source>
        <dbReference type="SAM" id="MobiDB-lite"/>
    </source>
</evidence>
<dbReference type="InterPro" id="IPR001202">
    <property type="entry name" value="WW_dom"/>
</dbReference>
<evidence type="ECO:0000259" key="2">
    <source>
        <dbReference type="PROSITE" id="PS50020"/>
    </source>
</evidence>
<evidence type="ECO:0000313" key="3">
    <source>
        <dbReference type="EMBL" id="CAE7302676.1"/>
    </source>
</evidence>
<dbReference type="PROSITE" id="PS50020">
    <property type="entry name" value="WW_DOMAIN_2"/>
    <property type="match status" value="2"/>
</dbReference>
<dbReference type="EMBL" id="CAJNJA010012688">
    <property type="protein sequence ID" value="CAE7302676.1"/>
    <property type="molecule type" value="Genomic_DNA"/>
</dbReference>
<dbReference type="InterPro" id="IPR036020">
    <property type="entry name" value="WW_dom_sf"/>
</dbReference>
<feature type="non-terminal residue" evidence="3">
    <location>
        <position position="1"/>
    </location>
</feature>
<sequence>SEAEVRAAVEASLEAARNSQEVMLPSGWELQTTPDGREFYVNLRSNITQWEVPKLPPHWEERFSREGKVYYLSLFDGRTQWEWPTENAAAFQQRLEELPAPSPSGRMLALPGSTQEEFRHEEDEFSQSSEESSLGLALDEVDANDLLAVPPGAENAENPQEEAAEGSEPQ</sequence>
<keyword evidence="4" id="KW-1185">Reference proteome</keyword>
<organism evidence="3 4">
    <name type="scientific">Symbiodinium necroappetens</name>
    <dbReference type="NCBI Taxonomy" id="1628268"/>
    <lineage>
        <taxon>Eukaryota</taxon>
        <taxon>Sar</taxon>
        <taxon>Alveolata</taxon>
        <taxon>Dinophyceae</taxon>
        <taxon>Suessiales</taxon>
        <taxon>Symbiodiniaceae</taxon>
        <taxon>Symbiodinium</taxon>
    </lineage>
</organism>
<dbReference type="Gene3D" id="2.20.70.10">
    <property type="match status" value="2"/>
</dbReference>
<dbReference type="SMART" id="SM00456">
    <property type="entry name" value="WW"/>
    <property type="match status" value="2"/>
</dbReference>
<feature type="domain" description="WW" evidence="2">
    <location>
        <begin position="22"/>
        <end position="55"/>
    </location>
</feature>
<reference evidence="3" key="1">
    <citation type="submission" date="2021-02" db="EMBL/GenBank/DDBJ databases">
        <authorList>
            <person name="Dougan E. K."/>
            <person name="Rhodes N."/>
            <person name="Thang M."/>
            <person name="Chan C."/>
        </authorList>
    </citation>
    <scope>NUCLEOTIDE SEQUENCE</scope>
</reference>
<dbReference type="Pfam" id="PF00397">
    <property type="entry name" value="WW"/>
    <property type="match status" value="2"/>
</dbReference>
<dbReference type="PROSITE" id="PS01159">
    <property type="entry name" value="WW_DOMAIN_1"/>
    <property type="match status" value="2"/>
</dbReference>
<dbReference type="SUPFAM" id="SSF51045">
    <property type="entry name" value="WW domain"/>
    <property type="match status" value="2"/>
</dbReference>
<feature type="region of interest" description="Disordered" evidence="1">
    <location>
        <begin position="99"/>
        <end position="136"/>
    </location>
</feature>